<evidence type="ECO:0000256" key="2">
    <source>
        <dbReference type="ARBA" id="ARBA00022737"/>
    </source>
</evidence>
<keyword evidence="9" id="KW-1185">Reference proteome</keyword>
<dbReference type="GO" id="GO:0000981">
    <property type="term" value="F:DNA-binding transcription factor activity, RNA polymerase II-specific"/>
    <property type="evidence" value="ECO:0007669"/>
    <property type="project" value="TreeGrafter"/>
</dbReference>
<sequence length="345" mass="38819">MYSNYLNQHQPSSPITYHRFRHNSDPQLAPPFPTARRMSYGDYLSYTSDSSLETSPVGSTLDYSHHQQAPSPLAMNSELPGNSHKSCCPCIHSNGCFVDQLSAYRRPLDWQSPLCNQFTFPPLHQQQQQQQGQFMMFDALPTPTIVSSQLMTPSLSSSSCSSQMHELSIYDLLELVPTQYQQQEAYCVSPPSPFVSHHSAATNDDDDQDENKQTVNEANDKRDTKASSCAAGGGKAKVKKSTRARRNDVSGVTSNDCKKYKETSCELDAKQFLCEYDDCGKLFKRSEHLKRHIKSIHTKEKPYSCPYKDCGKSFARTDNLSQHIRIHRNNKGSSTATKIKARTKA</sequence>
<evidence type="ECO:0000313" key="9">
    <source>
        <dbReference type="Proteomes" id="UP001304243"/>
    </source>
</evidence>
<name>A0AAN7I0Z4_9FUNG</name>
<reference evidence="8 9" key="1">
    <citation type="submission" date="2022-11" db="EMBL/GenBank/DDBJ databases">
        <title>Mucor velutinosus strain NIH1002 WGS.</title>
        <authorList>
            <person name="Subramanian P."/>
            <person name="Mullikin J.C."/>
            <person name="Segre J.A."/>
            <person name="Zelazny A.M."/>
        </authorList>
    </citation>
    <scope>NUCLEOTIDE SEQUENCE [LARGE SCALE GENOMIC DNA]</scope>
    <source>
        <strain evidence="8 9">NIH1002</strain>
    </source>
</reference>
<evidence type="ECO:0000256" key="3">
    <source>
        <dbReference type="ARBA" id="ARBA00022771"/>
    </source>
</evidence>
<dbReference type="AlphaFoldDB" id="A0AAN7I0Z4"/>
<dbReference type="GO" id="GO:0000785">
    <property type="term" value="C:chromatin"/>
    <property type="evidence" value="ECO:0007669"/>
    <property type="project" value="TreeGrafter"/>
</dbReference>
<feature type="region of interest" description="Disordered" evidence="6">
    <location>
        <begin position="1"/>
        <end position="33"/>
    </location>
</feature>
<dbReference type="GO" id="GO:0005667">
    <property type="term" value="C:transcription regulator complex"/>
    <property type="evidence" value="ECO:0007669"/>
    <property type="project" value="TreeGrafter"/>
</dbReference>
<dbReference type="PROSITE" id="PS00028">
    <property type="entry name" value="ZINC_FINGER_C2H2_1"/>
    <property type="match status" value="2"/>
</dbReference>
<dbReference type="EMBL" id="JASEJX010000014">
    <property type="protein sequence ID" value="KAK4516486.1"/>
    <property type="molecule type" value="Genomic_DNA"/>
</dbReference>
<evidence type="ECO:0000259" key="7">
    <source>
        <dbReference type="PROSITE" id="PS50157"/>
    </source>
</evidence>
<keyword evidence="3 5" id="KW-0863">Zinc-finger</keyword>
<keyword evidence="4" id="KW-0862">Zinc</keyword>
<feature type="region of interest" description="Disordered" evidence="6">
    <location>
        <begin position="195"/>
        <end position="253"/>
    </location>
</feature>
<dbReference type="Gene3D" id="3.30.160.60">
    <property type="entry name" value="Classic Zinc Finger"/>
    <property type="match status" value="2"/>
</dbReference>
<gene>
    <name evidence="8" type="ORF">ATC70_011458</name>
</gene>
<evidence type="ECO:0000256" key="6">
    <source>
        <dbReference type="SAM" id="MobiDB-lite"/>
    </source>
</evidence>
<dbReference type="SUPFAM" id="SSF57667">
    <property type="entry name" value="beta-beta-alpha zinc fingers"/>
    <property type="match status" value="1"/>
</dbReference>
<evidence type="ECO:0000313" key="8">
    <source>
        <dbReference type="EMBL" id="KAK4516486.1"/>
    </source>
</evidence>
<evidence type="ECO:0000256" key="4">
    <source>
        <dbReference type="ARBA" id="ARBA00022833"/>
    </source>
</evidence>
<dbReference type="SMART" id="SM00355">
    <property type="entry name" value="ZnF_C2H2"/>
    <property type="match status" value="2"/>
</dbReference>
<evidence type="ECO:0000256" key="5">
    <source>
        <dbReference type="PROSITE-ProRule" id="PRU00042"/>
    </source>
</evidence>
<dbReference type="Proteomes" id="UP001304243">
    <property type="component" value="Unassembled WGS sequence"/>
</dbReference>
<feature type="compositionally biased region" description="Polar residues" evidence="6">
    <location>
        <begin position="55"/>
        <end position="70"/>
    </location>
</feature>
<dbReference type="FunFam" id="3.30.160.60:FF:000125">
    <property type="entry name" value="Putative zinc finger protein 143"/>
    <property type="match status" value="1"/>
</dbReference>
<dbReference type="GO" id="GO:0000978">
    <property type="term" value="F:RNA polymerase II cis-regulatory region sequence-specific DNA binding"/>
    <property type="evidence" value="ECO:0007669"/>
    <property type="project" value="TreeGrafter"/>
</dbReference>
<feature type="compositionally biased region" description="Polar residues" evidence="6">
    <location>
        <begin position="1"/>
        <end position="15"/>
    </location>
</feature>
<evidence type="ECO:0000256" key="1">
    <source>
        <dbReference type="ARBA" id="ARBA00022723"/>
    </source>
</evidence>
<feature type="domain" description="C2H2-type" evidence="7">
    <location>
        <begin position="272"/>
        <end position="302"/>
    </location>
</feature>
<dbReference type="GO" id="GO:0008270">
    <property type="term" value="F:zinc ion binding"/>
    <property type="evidence" value="ECO:0007669"/>
    <property type="project" value="UniProtKB-KW"/>
</dbReference>
<dbReference type="Pfam" id="PF00096">
    <property type="entry name" value="zf-C2H2"/>
    <property type="match status" value="2"/>
</dbReference>
<dbReference type="InterPro" id="IPR036236">
    <property type="entry name" value="Znf_C2H2_sf"/>
</dbReference>
<dbReference type="GO" id="GO:0031519">
    <property type="term" value="C:PcG protein complex"/>
    <property type="evidence" value="ECO:0007669"/>
    <property type="project" value="TreeGrafter"/>
</dbReference>
<comment type="caution">
    <text evidence="8">The sequence shown here is derived from an EMBL/GenBank/DDBJ whole genome shotgun (WGS) entry which is preliminary data.</text>
</comment>
<accession>A0AAN7I0Z4</accession>
<dbReference type="InterPro" id="IPR013087">
    <property type="entry name" value="Znf_C2H2_type"/>
</dbReference>
<organism evidence="8 9">
    <name type="scientific">Mucor velutinosus</name>
    <dbReference type="NCBI Taxonomy" id="708070"/>
    <lineage>
        <taxon>Eukaryota</taxon>
        <taxon>Fungi</taxon>
        <taxon>Fungi incertae sedis</taxon>
        <taxon>Mucoromycota</taxon>
        <taxon>Mucoromycotina</taxon>
        <taxon>Mucoromycetes</taxon>
        <taxon>Mucorales</taxon>
        <taxon>Mucorineae</taxon>
        <taxon>Mucoraceae</taxon>
        <taxon>Mucor</taxon>
    </lineage>
</organism>
<protein>
    <recommendedName>
        <fullName evidence="7">C2H2-type domain-containing protein</fullName>
    </recommendedName>
</protein>
<dbReference type="RefSeq" id="XP_064683152.1">
    <property type="nucleotide sequence ID" value="XM_064830650.1"/>
</dbReference>
<dbReference type="PANTHER" id="PTHR14003">
    <property type="entry name" value="TRANSCRIPTIONAL REPRESSOR PROTEIN YY"/>
    <property type="match status" value="1"/>
</dbReference>
<dbReference type="PANTHER" id="PTHR14003:SF19">
    <property type="entry name" value="YY2 TRANSCRIPTION FACTOR"/>
    <property type="match status" value="1"/>
</dbReference>
<keyword evidence="1" id="KW-0479">Metal-binding</keyword>
<feature type="region of interest" description="Disordered" evidence="6">
    <location>
        <begin position="55"/>
        <end position="78"/>
    </location>
</feature>
<proteinExistence type="predicted"/>
<dbReference type="PROSITE" id="PS50157">
    <property type="entry name" value="ZINC_FINGER_C2H2_2"/>
    <property type="match status" value="2"/>
</dbReference>
<feature type="domain" description="C2H2-type" evidence="7">
    <location>
        <begin position="303"/>
        <end position="332"/>
    </location>
</feature>
<dbReference type="GeneID" id="89955144"/>
<keyword evidence="2" id="KW-0677">Repeat</keyword>